<evidence type="ECO:0000259" key="1">
    <source>
        <dbReference type="Pfam" id="PF16757"/>
    </source>
</evidence>
<name>X1FWJ6_9ZZZZ</name>
<evidence type="ECO:0000313" key="2">
    <source>
        <dbReference type="EMBL" id="GAH49392.1"/>
    </source>
</evidence>
<feature type="non-terminal residue" evidence="2">
    <location>
        <position position="1"/>
    </location>
</feature>
<dbReference type="InterPro" id="IPR031919">
    <property type="entry name" value="Fucosidase_C"/>
</dbReference>
<gene>
    <name evidence="2" type="ORF">S03H2_31567</name>
</gene>
<protein>
    <recommendedName>
        <fullName evidence="1">Alpha-L-fucosidase C-terminal domain-containing protein</fullName>
    </recommendedName>
</protein>
<organism evidence="2">
    <name type="scientific">marine sediment metagenome</name>
    <dbReference type="NCBI Taxonomy" id="412755"/>
    <lineage>
        <taxon>unclassified sequences</taxon>
        <taxon>metagenomes</taxon>
        <taxon>ecological metagenomes</taxon>
    </lineage>
</organism>
<dbReference type="EMBL" id="BARU01019147">
    <property type="protein sequence ID" value="GAH49392.1"/>
    <property type="molecule type" value="Genomic_DNA"/>
</dbReference>
<accession>X1FWJ6</accession>
<dbReference type="InterPro" id="IPR013780">
    <property type="entry name" value="Glyco_hydro_b"/>
</dbReference>
<feature type="domain" description="Alpha-L-fucosidase C-terminal" evidence="1">
    <location>
        <begin position="3"/>
        <end position="42"/>
    </location>
</feature>
<dbReference type="AlphaFoldDB" id="X1FWJ6"/>
<reference evidence="2" key="1">
    <citation type="journal article" date="2014" name="Front. Microbiol.">
        <title>High frequency of phylogenetically diverse reductive dehalogenase-homologous genes in deep subseafloor sedimentary metagenomes.</title>
        <authorList>
            <person name="Kawai M."/>
            <person name="Futagami T."/>
            <person name="Toyoda A."/>
            <person name="Takaki Y."/>
            <person name="Nishi S."/>
            <person name="Hori S."/>
            <person name="Arai W."/>
            <person name="Tsubouchi T."/>
            <person name="Morono Y."/>
            <person name="Uchiyama I."/>
            <person name="Ito T."/>
            <person name="Fujiyama A."/>
            <person name="Inagaki F."/>
            <person name="Takami H."/>
        </authorList>
    </citation>
    <scope>NUCLEOTIDE SEQUENCE</scope>
    <source>
        <strain evidence="2">Expedition CK06-06</strain>
    </source>
</reference>
<comment type="caution">
    <text evidence="2">The sequence shown here is derived from an EMBL/GenBank/DDBJ whole genome shotgun (WGS) entry which is preliminary data.</text>
</comment>
<proteinExistence type="predicted"/>
<sequence length="65" mass="7622">EIKSVKMLGIDEVLPWKMTKEGLNIKTPTRKPCEHAYVFKIKRDVTEKLKAPVIKIQQPFQRESK</sequence>
<dbReference type="Pfam" id="PF16757">
    <property type="entry name" value="Fucosidase_C"/>
    <property type="match status" value="1"/>
</dbReference>
<dbReference type="Gene3D" id="2.60.40.1180">
    <property type="entry name" value="Golgi alpha-mannosidase II"/>
    <property type="match status" value="1"/>
</dbReference>